<dbReference type="GO" id="GO:0045892">
    <property type="term" value="P:negative regulation of DNA-templated transcription"/>
    <property type="evidence" value="ECO:0007669"/>
    <property type="project" value="TreeGrafter"/>
</dbReference>
<dbReference type="GO" id="GO:0003677">
    <property type="term" value="F:DNA binding"/>
    <property type="evidence" value="ECO:0007669"/>
    <property type="project" value="UniProtKB-KW"/>
</dbReference>
<protein>
    <submittedName>
        <fullName evidence="6">Transcriptional regulator, IclR family</fullName>
    </submittedName>
</protein>
<dbReference type="InterPro" id="IPR014757">
    <property type="entry name" value="Tscrpt_reg_IclR_C"/>
</dbReference>
<dbReference type="InterPro" id="IPR005471">
    <property type="entry name" value="Tscrpt_reg_IclR_N"/>
</dbReference>
<dbReference type="SUPFAM" id="SSF55781">
    <property type="entry name" value="GAF domain-like"/>
    <property type="match status" value="1"/>
</dbReference>
<dbReference type="PROSITE" id="PS51078">
    <property type="entry name" value="ICLR_ED"/>
    <property type="match status" value="1"/>
</dbReference>
<sequence length="268" mass="29036">MARDPGRPVKSIHTCFDVVEFLLAADGGSLREVADGVGIARSTAHNHLTTLVDRGYVRKEGETYRVGLGFLKLGEHARTAGLPYEAIREAVRDLATETGEEADFTVLENGRLVSIHHEVDGENAAGHLAGSTFHLHATAAGKAILAELPDDRVESILDDRGMPAITEHTITDRDELFADLELTRDRGFAVNDREYMEGYRSVAAAVRTSHGGLPGALCVGGPMYRNDPAVLTGPVADALLERVAAFESTGRPTAFPNRDWEHHFTTVE</sequence>
<dbReference type="InterPro" id="IPR036388">
    <property type="entry name" value="WH-like_DNA-bd_sf"/>
</dbReference>
<evidence type="ECO:0000256" key="3">
    <source>
        <dbReference type="ARBA" id="ARBA00023163"/>
    </source>
</evidence>
<keyword evidence="3" id="KW-0804">Transcription</keyword>
<feature type="domain" description="IclR-ED" evidence="5">
    <location>
        <begin position="69"/>
        <end position="253"/>
    </location>
</feature>
<dbReference type="GeneID" id="43839612"/>
<evidence type="ECO:0000256" key="2">
    <source>
        <dbReference type="ARBA" id="ARBA00023125"/>
    </source>
</evidence>
<dbReference type="OrthoDB" id="14763at2157"/>
<dbReference type="SMART" id="SM00346">
    <property type="entry name" value="HTH_ICLR"/>
    <property type="match status" value="1"/>
</dbReference>
<dbReference type="Pfam" id="PF09339">
    <property type="entry name" value="HTH_IclR"/>
    <property type="match status" value="1"/>
</dbReference>
<evidence type="ECO:0000256" key="1">
    <source>
        <dbReference type="ARBA" id="ARBA00023015"/>
    </source>
</evidence>
<evidence type="ECO:0000259" key="5">
    <source>
        <dbReference type="PROSITE" id="PS51078"/>
    </source>
</evidence>
<reference evidence="7" key="1">
    <citation type="submission" date="2016-10" db="EMBL/GenBank/DDBJ databases">
        <authorList>
            <person name="Varghese N."/>
            <person name="Submissions S."/>
        </authorList>
    </citation>
    <scope>NUCLEOTIDE SEQUENCE [LARGE SCALE GENOMIC DNA]</scope>
    <source>
        <strain evidence="7">DC30,IBRC 10041,KCTC 4046</strain>
    </source>
</reference>
<dbReference type="InterPro" id="IPR011991">
    <property type="entry name" value="ArsR-like_HTH"/>
</dbReference>
<dbReference type="EMBL" id="FNPC01000001">
    <property type="protein sequence ID" value="SDX77596.1"/>
    <property type="molecule type" value="Genomic_DNA"/>
</dbReference>
<dbReference type="Gene3D" id="1.10.10.10">
    <property type="entry name" value="Winged helix-like DNA-binding domain superfamily/Winged helix DNA-binding domain"/>
    <property type="match status" value="1"/>
</dbReference>
<dbReference type="CDD" id="cd00090">
    <property type="entry name" value="HTH_ARSR"/>
    <property type="match status" value="1"/>
</dbReference>
<dbReference type="InterPro" id="IPR036390">
    <property type="entry name" value="WH_DNA-bd_sf"/>
</dbReference>
<proteinExistence type="predicted"/>
<gene>
    <name evidence="6" type="ORF">SAMN05216564_101428</name>
</gene>
<dbReference type="InterPro" id="IPR050707">
    <property type="entry name" value="HTH_MetabolicPath_Reg"/>
</dbReference>
<keyword evidence="1" id="KW-0805">Transcription regulation</keyword>
<keyword evidence="7" id="KW-1185">Reference proteome</keyword>
<name>A0A1H3EFV1_9EURY</name>
<keyword evidence="2" id="KW-0238">DNA-binding</keyword>
<dbReference type="RefSeq" id="WP_162047707.1">
    <property type="nucleotide sequence ID" value="NZ_FNPC01000001.1"/>
</dbReference>
<dbReference type="Pfam" id="PF01614">
    <property type="entry name" value="IclR_C"/>
    <property type="match status" value="1"/>
</dbReference>
<evidence type="ECO:0000259" key="4">
    <source>
        <dbReference type="PROSITE" id="PS51077"/>
    </source>
</evidence>
<dbReference type="PROSITE" id="PS51077">
    <property type="entry name" value="HTH_ICLR"/>
    <property type="match status" value="1"/>
</dbReference>
<feature type="domain" description="HTH iclR-type" evidence="4">
    <location>
        <begin position="9"/>
        <end position="68"/>
    </location>
</feature>
<organism evidence="6 7">
    <name type="scientific">Halopenitus persicus</name>
    <dbReference type="NCBI Taxonomy" id="1048396"/>
    <lineage>
        <taxon>Archaea</taxon>
        <taxon>Methanobacteriati</taxon>
        <taxon>Methanobacteriota</taxon>
        <taxon>Stenosarchaea group</taxon>
        <taxon>Halobacteria</taxon>
        <taxon>Halobacteriales</taxon>
        <taxon>Haloferacaceae</taxon>
        <taxon>Halopenitus</taxon>
    </lineage>
</organism>
<accession>A0A1H3EFV1</accession>
<dbReference type="PANTHER" id="PTHR30136:SF35">
    <property type="entry name" value="HTH-TYPE TRANSCRIPTIONAL REGULATOR RV1719"/>
    <property type="match status" value="1"/>
</dbReference>
<dbReference type="GO" id="GO:0003700">
    <property type="term" value="F:DNA-binding transcription factor activity"/>
    <property type="evidence" value="ECO:0007669"/>
    <property type="project" value="TreeGrafter"/>
</dbReference>
<evidence type="ECO:0000313" key="7">
    <source>
        <dbReference type="Proteomes" id="UP000199079"/>
    </source>
</evidence>
<dbReference type="SUPFAM" id="SSF46785">
    <property type="entry name" value="Winged helix' DNA-binding domain"/>
    <property type="match status" value="1"/>
</dbReference>
<dbReference type="PANTHER" id="PTHR30136">
    <property type="entry name" value="HELIX-TURN-HELIX TRANSCRIPTIONAL REGULATOR, ICLR FAMILY"/>
    <property type="match status" value="1"/>
</dbReference>
<dbReference type="Proteomes" id="UP000199079">
    <property type="component" value="Unassembled WGS sequence"/>
</dbReference>
<dbReference type="InterPro" id="IPR029016">
    <property type="entry name" value="GAF-like_dom_sf"/>
</dbReference>
<evidence type="ECO:0000313" key="6">
    <source>
        <dbReference type="EMBL" id="SDX77596.1"/>
    </source>
</evidence>
<dbReference type="AlphaFoldDB" id="A0A1H3EFV1"/>
<dbReference type="Gene3D" id="3.30.450.40">
    <property type="match status" value="1"/>
</dbReference>